<feature type="compositionally biased region" description="Polar residues" evidence="1">
    <location>
        <begin position="1"/>
        <end position="11"/>
    </location>
</feature>
<name>A0A5K1V4Z2_ENTHI</name>
<feature type="region of interest" description="Disordered" evidence="1">
    <location>
        <begin position="1"/>
        <end position="30"/>
    </location>
</feature>
<evidence type="ECO:0000313" key="2">
    <source>
        <dbReference type="EMBL" id="GAT95200.1"/>
    </source>
</evidence>
<dbReference type="Proteomes" id="UP000078387">
    <property type="component" value="Unassembled WGS sequence"/>
</dbReference>
<dbReference type="VEuPathDB" id="AmoebaDB:EHI5A_060370"/>
<reference evidence="2 3" key="1">
    <citation type="submission" date="2016-05" db="EMBL/GenBank/DDBJ databases">
        <title>First whole genome sequencing of Entamoeba histolytica HM1:IMSS-clone-6.</title>
        <authorList>
            <person name="Mukherjee Avik.K."/>
            <person name="Izumyama S."/>
            <person name="Nakada-Tsukui K."/>
            <person name="Nozaki T."/>
        </authorList>
    </citation>
    <scope>NUCLEOTIDE SEQUENCE [LARGE SCALE GENOMIC DNA]</scope>
    <source>
        <strain evidence="2 3">HM1:IMSS clone 6</strain>
    </source>
</reference>
<dbReference type="VEuPathDB" id="AmoebaDB:EHI7A_092280"/>
<accession>A0A5K1V4Z2</accession>
<evidence type="ECO:0000256" key="1">
    <source>
        <dbReference type="SAM" id="MobiDB-lite"/>
    </source>
</evidence>
<sequence>MSIDLQPTSTEDSYESSIEGILYNPTPTKTDSTGISEEYALHGWGNDSSSTDFLLYDSQGSLFFDEVILPQEENTNNDRINKDQNSLVQSLDSKNVQEEKVLKDTEEWVNTKQLTDKRKDKLARITGRRNSLEKLSPFLYANSPEEAKRNAKMVFSSDVLKQKLGERALPGDISCINSESIKGARVTHGTNKPPKEKMEKITKVLGRRESIGSIADLLTAKTESDAIENGLKIRKMEKLKKMAGL</sequence>
<dbReference type="VEuPathDB" id="AmoebaDB:KM1_126070"/>
<evidence type="ECO:0000313" key="3">
    <source>
        <dbReference type="Proteomes" id="UP000078387"/>
    </source>
</evidence>
<protein>
    <submittedName>
        <fullName evidence="2">Uncharacterized protein</fullName>
    </submittedName>
</protein>
<gene>
    <name evidence="2" type="ORF">CL6EHI_027370</name>
</gene>
<dbReference type="EMBL" id="BDEQ01000001">
    <property type="protein sequence ID" value="GAT95200.1"/>
    <property type="molecule type" value="Genomic_DNA"/>
</dbReference>
<dbReference type="VEuPathDB" id="AmoebaDB:EHI_027370"/>
<proteinExistence type="predicted"/>
<dbReference type="AlphaFoldDB" id="A0A5K1V4Z2"/>
<dbReference type="VEuPathDB" id="AmoebaDB:EHI8A_098830"/>
<comment type="caution">
    <text evidence="2">The sequence shown here is derived from an EMBL/GenBank/DDBJ whole genome shotgun (WGS) entry which is preliminary data.</text>
</comment>
<organism evidence="2 3">
    <name type="scientific">Entamoeba histolytica</name>
    <dbReference type="NCBI Taxonomy" id="5759"/>
    <lineage>
        <taxon>Eukaryota</taxon>
        <taxon>Amoebozoa</taxon>
        <taxon>Evosea</taxon>
        <taxon>Archamoebae</taxon>
        <taxon>Mastigamoebida</taxon>
        <taxon>Entamoebidae</taxon>
        <taxon>Entamoeba</taxon>
    </lineage>
</organism>
<dbReference type="OMA" id="DIMKITR"/>